<sequence length="218" mass="23315">MSGGKGKGVVCGTPAKRERVDTYPKAVIERAASASHEAASLVSGLLRDEAYAAMKSKASELSILLDRLVGDYDEDKSKKEYDTKLAKLNSRYTKGEDEIDLLRSQLSSASDLQITRIDGAIDGARGEVAGLLAEMGGKAKTDMLDLAEIDTNLKLIKLLQGPVRRVLEIHEVSAADVEADAAADDDVEADAADDNDVEVGDDDVEADDDEDGDEEIED</sequence>
<proteinExistence type="predicted"/>
<keyword evidence="4" id="KW-1185">Reference proteome</keyword>
<dbReference type="Gramene" id="KFK43962">
    <property type="protein sequence ID" value="KFK43962"/>
    <property type="gene ID" value="AALP_AA1G196900"/>
</dbReference>
<protein>
    <submittedName>
        <fullName evidence="3">Uncharacterized protein</fullName>
    </submittedName>
</protein>
<dbReference type="EMBL" id="CM002869">
    <property type="protein sequence ID" value="KFK43962.1"/>
    <property type="molecule type" value="Genomic_DNA"/>
</dbReference>
<evidence type="ECO:0000313" key="4">
    <source>
        <dbReference type="Proteomes" id="UP000029120"/>
    </source>
</evidence>
<evidence type="ECO:0000256" key="2">
    <source>
        <dbReference type="SAM" id="MobiDB-lite"/>
    </source>
</evidence>
<name>A0A087HPB0_ARAAL</name>
<evidence type="ECO:0000313" key="3">
    <source>
        <dbReference type="EMBL" id="KFK43962.1"/>
    </source>
</evidence>
<accession>A0A087HPB0</accession>
<keyword evidence="1" id="KW-0175">Coiled coil</keyword>
<evidence type="ECO:0000256" key="1">
    <source>
        <dbReference type="SAM" id="Coils"/>
    </source>
</evidence>
<feature type="region of interest" description="Disordered" evidence="2">
    <location>
        <begin position="177"/>
        <end position="218"/>
    </location>
</feature>
<feature type="coiled-coil region" evidence="1">
    <location>
        <begin position="78"/>
        <end position="105"/>
    </location>
</feature>
<gene>
    <name evidence="3" type="ordered locus">AALP_Aa1g196900</name>
</gene>
<dbReference type="AlphaFoldDB" id="A0A087HPB0"/>
<reference evidence="4" key="1">
    <citation type="journal article" date="2015" name="Nat. Plants">
        <title>Genome expansion of Arabis alpina linked with retrotransposition and reduced symmetric DNA methylation.</title>
        <authorList>
            <person name="Willing E.M."/>
            <person name="Rawat V."/>
            <person name="Mandakova T."/>
            <person name="Maumus F."/>
            <person name="James G.V."/>
            <person name="Nordstroem K.J."/>
            <person name="Becker C."/>
            <person name="Warthmann N."/>
            <person name="Chica C."/>
            <person name="Szarzynska B."/>
            <person name="Zytnicki M."/>
            <person name="Albani M.C."/>
            <person name="Kiefer C."/>
            <person name="Bergonzi S."/>
            <person name="Castaings L."/>
            <person name="Mateos J.L."/>
            <person name="Berns M.C."/>
            <person name="Bujdoso N."/>
            <person name="Piofczyk T."/>
            <person name="de Lorenzo L."/>
            <person name="Barrero-Sicilia C."/>
            <person name="Mateos I."/>
            <person name="Piednoel M."/>
            <person name="Hagmann J."/>
            <person name="Chen-Min-Tao R."/>
            <person name="Iglesias-Fernandez R."/>
            <person name="Schuster S.C."/>
            <person name="Alonso-Blanco C."/>
            <person name="Roudier F."/>
            <person name="Carbonero P."/>
            <person name="Paz-Ares J."/>
            <person name="Davis S.J."/>
            <person name="Pecinka A."/>
            <person name="Quesneville H."/>
            <person name="Colot V."/>
            <person name="Lysak M.A."/>
            <person name="Weigel D."/>
            <person name="Coupland G."/>
            <person name="Schneeberger K."/>
        </authorList>
    </citation>
    <scope>NUCLEOTIDE SEQUENCE [LARGE SCALE GENOMIC DNA]</scope>
    <source>
        <strain evidence="4">cv. Pajares</strain>
    </source>
</reference>
<dbReference type="Proteomes" id="UP000029120">
    <property type="component" value="Chromosome 1"/>
</dbReference>
<organism evidence="3 4">
    <name type="scientific">Arabis alpina</name>
    <name type="common">Alpine rock-cress</name>
    <dbReference type="NCBI Taxonomy" id="50452"/>
    <lineage>
        <taxon>Eukaryota</taxon>
        <taxon>Viridiplantae</taxon>
        <taxon>Streptophyta</taxon>
        <taxon>Embryophyta</taxon>
        <taxon>Tracheophyta</taxon>
        <taxon>Spermatophyta</taxon>
        <taxon>Magnoliopsida</taxon>
        <taxon>eudicotyledons</taxon>
        <taxon>Gunneridae</taxon>
        <taxon>Pentapetalae</taxon>
        <taxon>rosids</taxon>
        <taxon>malvids</taxon>
        <taxon>Brassicales</taxon>
        <taxon>Brassicaceae</taxon>
        <taxon>Arabideae</taxon>
        <taxon>Arabis</taxon>
    </lineage>
</organism>